<dbReference type="InterPro" id="IPR038717">
    <property type="entry name" value="Tc1-like_DDE_dom"/>
</dbReference>
<dbReference type="AlphaFoldDB" id="A0A0G4INJ6"/>
<gene>
    <name evidence="2" type="ORF">PBRA_005344</name>
</gene>
<dbReference type="OMA" id="MNDMIRF"/>
<proteinExistence type="predicted"/>
<protein>
    <recommendedName>
        <fullName evidence="1">Tc1-like transposase DDE domain-containing protein</fullName>
    </recommendedName>
</protein>
<accession>A0A0G4INJ6</accession>
<evidence type="ECO:0000259" key="1">
    <source>
        <dbReference type="Pfam" id="PF13358"/>
    </source>
</evidence>
<dbReference type="EMBL" id="CDSF01000076">
    <property type="protein sequence ID" value="CEO96740.1"/>
    <property type="molecule type" value="Genomic_DNA"/>
</dbReference>
<dbReference type="InterPro" id="IPR036397">
    <property type="entry name" value="RNaseH_sf"/>
</dbReference>
<dbReference type="Pfam" id="PF13358">
    <property type="entry name" value="DDE_3"/>
    <property type="match status" value="1"/>
</dbReference>
<organism evidence="2 3">
    <name type="scientific">Plasmodiophora brassicae</name>
    <name type="common">Clubroot disease agent</name>
    <dbReference type="NCBI Taxonomy" id="37360"/>
    <lineage>
        <taxon>Eukaryota</taxon>
        <taxon>Sar</taxon>
        <taxon>Rhizaria</taxon>
        <taxon>Endomyxa</taxon>
        <taxon>Phytomyxea</taxon>
        <taxon>Plasmodiophorida</taxon>
        <taxon>Plasmodiophoridae</taxon>
        <taxon>Plasmodiophora</taxon>
    </lineage>
</organism>
<dbReference type="Proteomes" id="UP000039324">
    <property type="component" value="Unassembled WGS sequence"/>
</dbReference>
<sequence>MHLVRWSRESLVFLDEFGVDNRDMLRTKGFCLVGKRLIYRGQFSRKPRRSMLAFASVRGLETFSLWKGLSIARHFSTAVVSSFCIILTYARIRVVCLSGSWTVLGSIAIQASSISCDRWALCRFFLPAYCPFYNSIELLFGMIKRRLRELYDERSGSDITAVINDVLVEFSNRSMEEVFKKCGYVCDHEFDPSIGMHCDLKDLEFDVTVENRAT</sequence>
<reference evidence="2 3" key="1">
    <citation type="submission" date="2015-02" db="EMBL/GenBank/DDBJ databases">
        <authorList>
            <person name="Chooi Y.-H."/>
        </authorList>
    </citation>
    <scope>NUCLEOTIDE SEQUENCE [LARGE SCALE GENOMIC DNA]</scope>
    <source>
        <strain evidence="2">E3</strain>
    </source>
</reference>
<keyword evidence="3" id="KW-1185">Reference proteome</keyword>
<dbReference type="Gene3D" id="3.30.420.10">
    <property type="entry name" value="Ribonuclease H-like superfamily/Ribonuclease H"/>
    <property type="match status" value="1"/>
</dbReference>
<evidence type="ECO:0000313" key="3">
    <source>
        <dbReference type="Proteomes" id="UP000039324"/>
    </source>
</evidence>
<evidence type="ECO:0000313" key="2">
    <source>
        <dbReference type="EMBL" id="CEO96740.1"/>
    </source>
</evidence>
<name>A0A0G4INJ6_PLABS</name>
<dbReference type="GO" id="GO:0003676">
    <property type="term" value="F:nucleic acid binding"/>
    <property type="evidence" value="ECO:0007669"/>
    <property type="project" value="InterPro"/>
</dbReference>
<feature type="domain" description="Tc1-like transposase DDE" evidence="1">
    <location>
        <begin position="11"/>
        <end position="149"/>
    </location>
</feature>